<dbReference type="InParanoid" id="A0A2K2DAF2"/>
<dbReference type="Gramene" id="PNT71261">
    <property type="protein sequence ID" value="PNT71261"/>
    <property type="gene ID" value="BRADI_2g25345v3"/>
</dbReference>
<keyword evidence="3" id="KW-1185">Reference proteome</keyword>
<sequence>MAYVKRAVGSCRAGINTVYHILDVHDNVDVSTLSRVMTYVKWRLEAVVLFYYVAWRARCRYFTVYLARTIVLTYNDK</sequence>
<dbReference type="EMBL" id="CM000881">
    <property type="protein sequence ID" value="PNT71261.1"/>
    <property type="molecule type" value="Genomic_DNA"/>
</dbReference>
<reference evidence="1 2" key="1">
    <citation type="journal article" date="2010" name="Nature">
        <title>Genome sequencing and analysis of the model grass Brachypodium distachyon.</title>
        <authorList>
            <consortium name="International Brachypodium Initiative"/>
        </authorList>
    </citation>
    <scope>NUCLEOTIDE SEQUENCE [LARGE SCALE GENOMIC DNA]</scope>
    <source>
        <strain evidence="1 2">Bd21</strain>
    </source>
</reference>
<dbReference type="AlphaFoldDB" id="A0A2K2DAF2"/>
<evidence type="ECO:0000313" key="3">
    <source>
        <dbReference type="Proteomes" id="UP000008810"/>
    </source>
</evidence>
<evidence type="ECO:0000313" key="1">
    <source>
        <dbReference type="EMBL" id="PNT71261.1"/>
    </source>
</evidence>
<organism evidence="1">
    <name type="scientific">Brachypodium distachyon</name>
    <name type="common">Purple false brome</name>
    <name type="synonym">Trachynia distachya</name>
    <dbReference type="NCBI Taxonomy" id="15368"/>
    <lineage>
        <taxon>Eukaryota</taxon>
        <taxon>Viridiplantae</taxon>
        <taxon>Streptophyta</taxon>
        <taxon>Embryophyta</taxon>
        <taxon>Tracheophyta</taxon>
        <taxon>Spermatophyta</taxon>
        <taxon>Magnoliopsida</taxon>
        <taxon>Liliopsida</taxon>
        <taxon>Poales</taxon>
        <taxon>Poaceae</taxon>
        <taxon>BOP clade</taxon>
        <taxon>Pooideae</taxon>
        <taxon>Stipodae</taxon>
        <taxon>Brachypodieae</taxon>
        <taxon>Brachypodium</taxon>
    </lineage>
</organism>
<accession>A0A2K2DAF2</accession>
<dbReference type="EnsemblPlants" id="PNT71261">
    <property type="protein sequence ID" value="PNT71261"/>
    <property type="gene ID" value="BRADI_2g25345v3"/>
</dbReference>
<proteinExistence type="predicted"/>
<protein>
    <submittedName>
        <fullName evidence="1 2">Uncharacterized protein</fullName>
    </submittedName>
</protein>
<name>A0A2K2DAF2_BRADI</name>
<reference evidence="2" key="3">
    <citation type="submission" date="2018-08" db="UniProtKB">
        <authorList>
            <consortium name="EnsemblPlants"/>
        </authorList>
    </citation>
    <scope>IDENTIFICATION</scope>
    <source>
        <strain evidence="2">cv. Bd21</strain>
    </source>
</reference>
<evidence type="ECO:0000313" key="2">
    <source>
        <dbReference type="EnsemblPlants" id="PNT71261"/>
    </source>
</evidence>
<reference evidence="1" key="2">
    <citation type="submission" date="2017-06" db="EMBL/GenBank/DDBJ databases">
        <title>WGS assembly of Brachypodium distachyon.</title>
        <authorList>
            <consortium name="The International Brachypodium Initiative"/>
            <person name="Lucas S."/>
            <person name="Harmon-Smith M."/>
            <person name="Lail K."/>
            <person name="Tice H."/>
            <person name="Grimwood J."/>
            <person name="Bruce D."/>
            <person name="Barry K."/>
            <person name="Shu S."/>
            <person name="Lindquist E."/>
            <person name="Wang M."/>
            <person name="Pitluck S."/>
            <person name="Vogel J.P."/>
            <person name="Garvin D.F."/>
            <person name="Mockler T.C."/>
            <person name="Schmutz J."/>
            <person name="Rokhsar D."/>
            <person name="Bevan M.W."/>
        </authorList>
    </citation>
    <scope>NUCLEOTIDE SEQUENCE</scope>
    <source>
        <strain evidence="1">Bd21</strain>
    </source>
</reference>
<dbReference type="Proteomes" id="UP000008810">
    <property type="component" value="Chromosome 2"/>
</dbReference>
<gene>
    <name evidence="1" type="ORF">BRADI_2g25345v3</name>
</gene>